<comment type="similarity">
    <text evidence="1">Belongs to the protein kinase superfamily. STE Ser/Thr protein kinase family. STE20 subfamily.</text>
</comment>
<gene>
    <name evidence="3" type="ORF">WA026_004925</name>
</gene>
<organism evidence="3 4">
    <name type="scientific">Henosepilachna vigintioctopunctata</name>
    <dbReference type="NCBI Taxonomy" id="420089"/>
    <lineage>
        <taxon>Eukaryota</taxon>
        <taxon>Metazoa</taxon>
        <taxon>Ecdysozoa</taxon>
        <taxon>Arthropoda</taxon>
        <taxon>Hexapoda</taxon>
        <taxon>Insecta</taxon>
        <taxon>Pterygota</taxon>
        <taxon>Neoptera</taxon>
        <taxon>Endopterygota</taxon>
        <taxon>Coleoptera</taxon>
        <taxon>Polyphaga</taxon>
        <taxon>Cucujiformia</taxon>
        <taxon>Coccinelloidea</taxon>
        <taxon>Coccinellidae</taxon>
        <taxon>Epilachninae</taxon>
        <taxon>Epilachnini</taxon>
        <taxon>Henosepilachna</taxon>
    </lineage>
</organism>
<dbReference type="PANTHER" id="PTHR48014:SF21">
    <property type="entry name" value="SERINE_THREONINE-PROTEIN KINASE FRAY2"/>
    <property type="match status" value="1"/>
</dbReference>
<comment type="caution">
    <text evidence="3">The sequence shown here is derived from an EMBL/GenBank/DDBJ whole genome shotgun (WGS) entry which is preliminary data.</text>
</comment>
<dbReference type="Proteomes" id="UP001431783">
    <property type="component" value="Unassembled WGS sequence"/>
</dbReference>
<dbReference type="GO" id="GO:0006611">
    <property type="term" value="P:protein export from nucleus"/>
    <property type="evidence" value="ECO:0007669"/>
    <property type="project" value="TreeGrafter"/>
</dbReference>
<dbReference type="GO" id="GO:1902554">
    <property type="term" value="C:serine/threonine protein kinase complex"/>
    <property type="evidence" value="ECO:0007669"/>
    <property type="project" value="TreeGrafter"/>
</dbReference>
<dbReference type="PANTHER" id="PTHR48014">
    <property type="entry name" value="SERINE/THREONINE-PROTEIN KINASE FRAY2"/>
    <property type="match status" value="1"/>
</dbReference>
<evidence type="ECO:0000313" key="4">
    <source>
        <dbReference type="Proteomes" id="UP001431783"/>
    </source>
</evidence>
<evidence type="ECO:0000259" key="2">
    <source>
        <dbReference type="PROSITE" id="PS50011"/>
    </source>
</evidence>
<dbReference type="PROSITE" id="PS50011">
    <property type="entry name" value="PROTEIN_KINASE_DOM"/>
    <property type="match status" value="1"/>
</dbReference>
<accession>A0AAW1UT14</accession>
<dbReference type="AlphaFoldDB" id="A0AAW1UT14"/>
<dbReference type="InterPro" id="IPR000719">
    <property type="entry name" value="Prot_kinase_dom"/>
</dbReference>
<dbReference type="GO" id="GO:0005524">
    <property type="term" value="F:ATP binding"/>
    <property type="evidence" value="ECO:0007669"/>
    <property type="project" value="InterPro"/>
</dbReference>
<dbReference type="SUPFAM" id="SSF56112">
    <property type="entry name" value="Protein kinase-like (PK-like)"/>
    <property type="match status" value="1"/>
</dbReference>
<reference evidence="3 4" key="1">
    <citation type="submission" date="2023-03" db="EMBL/GenBank/DDBJ databases">
        <title>Genome insight into feeding habits of ladybird beetles.</title>
        <authorList>
            <person name="Li H.-S."/>
            <person name="Huang Y.-H."/>
            <person name="Pang H."/>
        </authorList>
    </citation>
    <scope>NUCLEOTIDE SEQUENCE [LARGE SCALE GENOMIC DNA]</scope>
    <source>
        <strain evidence="3">SYSU_2023b</strain>
        <tissue evidence="3">Whole body</tissue>
    </source>
</reference>
<dbReference type="Gene3D" id="1.10.510.10">
    <property type="entry name" value="Transferase(Phosphotransferase) domain 1"/>
    <property type="match status" value="1"/>
</dbReference>
<sequence>MTNFEEDISVYNFVSILGECFQNKASVNLVKHYPTGRMLAVKRFHLDKIWDNISIVQQEITLTKQLQHPNIITYYTSFVHGPEVFAVSPLQAFGSCKSLLDSHFNEGLPELAIILIFKDIIEAVNYLHKSGFIHRAIRASHILISASGKASLSGLHYACPLVINGRWQRAVHSFPLSTQPNLNWLSPELLEQNLKGYNEKSDIYSLGILCCELANGREPFADVDSTLMLVEKVRGCIPGLLDCTTLPSKCDDRECQGDCDIEISLSRRGFSQYLHEFCYMCLEREAKDRPSAAELLTHPVFTLVNKGISLPELLKPVLPLSDKVSPNKEMCHLDHVLHMSEMDMPSCDWDFPIS</sequence>
<name>A0AAW1UT14_9CUCU</name>
<dbReference type="GO" id="GO:0043539">
    <property type="term" value="F:protein serine/threonine kinase activator activity"/>
    <property type="evidence" value="ECO:0007669"/>
    <property type="project" value="InterPro"/>
</dbReference>
<proteinExistence type="inferred from homology"/>
<evidence type="ECO:0000313" key="3">
    <source>
        <dbReference type="EMBL" id="KAK9883989.1"/>
    </source>
</evidence>
<evidence type="ECO:0000256" key="1">
    <source>
        <dbReference type="ARBA" id="ARBA00008874"/>
    </source>
</evidence>
<protein>
    <recommendedName>
        <fullName evidence="2">Protein kinase domain-containing protein</fullName>
    </recommendedName>
</protein>
<dbReference type="Gene3D" id="3.30.200.20">
    <property type="entry name" value="Phosphorylase Kinase, domain 1"/>
    <property type="match status" value="1"/>
</dbReference>
<dbReference type="EMBL" id="JARQZJ010000092">
    <property type="protein sequence ID" value="KAK9883989.1"/>
    <property type="molecule type" value="Genomic_DNA"/>
</dbReference>
<feature type="domain" description="Protein kinase" evidence="2">
    <location>
        <begin position="11"/>
        <end position="301"/>
    </location>
</feature>
<dbReference type="GO" id="GO:0004672">
    <property type="term" value="F:protein kinase activity"/>
    <property type="evidence" value="ECO:0007669"/>
    <property type="project" value="InterPro"/>
</dbReference>
<dbReference type="Pfam" id="PF00069">
    <property type="entry name" value="Pkinase"/>
    <property type="match status" value="1"/>
</dbReference>
<keyword evidence="4" id="KW-1185">Reference proteome</keyword>
<dbReference type="InterPro" id="IPR047173">
    <property type="entry name" value="STRAD_A/B-like"/>
</dbReference>
<dbReference type="InterPro" id="IPR011009">
    <property type="entry name" value="Kinase-like_dom_sf"/>
</dbReference>